<gene>
    <name evidence="2" type="primary">LOC108735788</name>
</gene>
<dbReference type="OrthoDB" id="341924at2759"/>
<accession>A0A1W4WSH6</accession>
<organism evidence="1 2">
    <name type="scientific">Agrilus planipennis</name>
    <name type="common">Emerald ash borer</name>
    <name type="synonym">Agrilus marcopoli</name>
    <dbReference type="NCBI Taxonomy" id="224129"/>
    <lineage>
        <taxon>Eukaryota</taxon>
        <taxon>Metazoa</taxon>
        <taxon>Ecdysozoa</taxon>
        <taxon>Arthropoda</taxon>
        <taxon>Hexapoda</taxon>
        <taxon>Insecta</taxon>
        <taxon>Pterygota</taxon>
        <taxon>Neoptera</taxon>
        <taxon>Endopterygota</taxon>
        <taxon>Coleoptera</taxon>
        <taxon>Polyphaga</taxon>
        <taxon>Elateriformia</taxon>
        <taxon>Buprestoidea</taxon>
        <taxon>Buprestidae</taxon>
        <taxon>Agrilinae</taxon>
        <taxon>Agrilus</taxon>
    </lineage>
</organism>
<dbReference type="Proteomes" id="UP000192223">
    <property type="component" value="Unplaced"/>
</dbReference>
<reference evidence="2" key="1">
    <citation type="submission" date="2025-08" db="UniProtKB">
        <authorList>
            <consortium name="RefSeq"/>
        </authorList>
    </citation>
    <scope>IDENTIFICATION</scope>
    <source>
        <tissue evidence="2">Entire body</tissue>
    </source>
</reference>
<sequence>MSQFPNIYSEHETYDEGNKKFAMELEFIRTMLAQENVQNYEPDDLMALSKVHNRSKVFYNREFYGLPIPADSINKNNYKMRNIHNLKYGTSVSPMVDITNMQTQISSLDTKKQIKLQGHVSSTTNIPPKIVIKPQFQTPNTVYLKQMKMEIDP</sequence>
<name>A0A1W4WSH6_AGRPL</name>
<evidence type="ECO:0000313" key="1">
    <source>
        <dbReference type="Proteomes" id="UP000192223"/>
    </source>
</evidence>
<dbReference type="AlphaFoldDB" id="A0A1W4WSH6"/>
<evidence type="ECO:0000313" key="2">
    <source>
        <dbReference type="RefSeq" id="XP_018323447.1"/>
    </source>
</evidence>
<proteinExistence type="predicted"/>
<keyword evidence="1" id="KW-1185">Reference proteome</keyword>
<protein>
    <submittedName>
        <fullName evidence="2">Uncharacterized protein LOC108735788 isoform X2</fullName>
    </submittedName>
</protein>
<dbReference type="GeneID" id="108735788"/>
<dbReference type="RefSeq" id="XP_018323447.1">
    <property type="nucleotide sequence ID" value="XM_018467945.1"/>
</dbReference>